<sequence length="109" mass="12117">MLNDFAEEHNRALRLMLERIVPRDDPTVTIIYGDYYGAILEITPCCGDSVTCNATSILCSDPQQYGEPWRPSYLPVGETPFPLPGPWNLPGRRLVCSSVCSSGVSRGRR</sequence>
<dbReference type="Gene3D" id="3.40.50.1110">
    <property type="entry name" value="SGNH hydrolase"/>
    <property type="match status" value="1"/>
</dbReference>
<accession>A0A835KIB0</accession>
<dbReference type="Proteomes" id="UP000636709">
    <property type="component" value="Unassembled WGS sequence"/>
</dbReference>
<evidence type="ECO:0000313" key="2">
    <source>
        <dbReference type="Proteomes" id="UP000636709"/>
    </source>
</evidence>
<organism evidence="1 2">
    <name type="scientific">Digitaria exilis</name>
    <dbReference type="NCBI Taxonomy" id="1010633"/>
    <lineage>
        <taxon>Eukaryota</taxon>
        <taxon>Viridiplantae</taxon>
        <taxon>Streptophyta</taxon>
        <taxon>Embryophyta</taxon>
        <taxon>Tracheophyta</taxon>
        <taxon>Spermatophyta</taxon>
        <taxon>Magnoliopsida</taxon>
        <taxon>Liliopsida</taxon>
        <taxon>Poales</taxon>
        <taxon>Poaceae</taxon>
        <taxon>PACMAD clade</taxon>
        <taxon>Panicoideae</taxon>
        <taxon>Panicodae</taxon>
        <taxon>Paniceae</taxon>
        <taxon>Anthephorinae</taxon>
        <taxon>Digitaria</taxon>
    </lineage>
</organism>
<evidence type="ECO:0000313" key="1">
    <source>
        <dbReference type="EMBL" id="KAF8730706.1"/>
    </source>
</evidence>
<name>A0A835KIB0_9POAL</name>
<dbReference type="InterPro" id="IPR036514">
    <property type="entry name" value="SGNH_hydro_sf"/>
</dbReference>
<proteinExistence type="predicted"/>
<dbReference type="EMBL" id="JACEFO010001613">
    <property type="protein sequence ID" value="KAF8730706.1"/>
    <property type="molecule type" value="Genomic_DNA"/>
</dbReference>
<keyword evidence="2" id="KW-1185">Reference proteome</keyword>
<dbReference type="OrthoDB" id="1600564at2759"/>
<reference evidence="1" key="1">
    <citation type="submission" date="2020-07" db="EMBL/GenBank/DDBJ databases">
        <title>Genome sequence and genetic diversity analysis of an under-domesticated orphan crop, white fonio (Digitaria exilis).</title>
        <authorList>
            <person name="Bennetzen J.L."/>
            <person name="Chen S."/>
            <person name="Ma X."/>
            <person name="Wang X."/>
            <person name="Yssel A.E.J."/>
            <person name="Chaluvadi S.R."/>
            <person name="Johnson M."/>
            <person name="Gangashetty P."/>
            <person name="Hamidou F."/>
            <person name="Sanogo M.D."/>
            <person name="Zwaenepoel A."/>
            <person name="Wallace J."/>
            <person name="Van De Peer Y."/>
            <person name="Van Deynze A."/>
        </authorList>
    </citation>
    <scope>NUCLEOTIDE SEQUENCE</scope>
    <source>
        <tissue evidence="1">Leaves</tissue>
    </source>
</reference>
<dbReference type="AlphaFoldDB" id="A0A835KIB0"/>
<comment type="caution">
    <text evidence="1">The sequence shown here is derived from an EMBL/GenBank/DDBJ whole genome shotgun (WGS) entry which is preliminary data.</text>
</comment>
<gene>
    <name evidence="1" type="ORF">HU200_016566</name>
</gene>
<protein>
    <submittedName>
        <fullName evidence="1">Uncharacterized protein</fullName>
    </submittedName>
</protein>